<comment type="function">
    <text evidence="2">Catalyzes the phosphorylation of pyruvate to phosphoenolpyruvate.</text>
</comment>
<dbReference type="EMBL" id="JAOWRF010000104">
    <property type="protein sequence ID" value="MCV3213202.1"/>
    <property type="molecule type" value="Genomic_DNA"/>
</dbReference>
<keyword evidence="11" id="KW-0068">Autocatalytic cleavage</keyword>
<gene>
    <name evidence="21" type="ORF">OGM63_06635</name>
</gene>
<dbReference type="InterPro" id="IPR040442">
    <property type="entry name" value="Pyrv_kinase-like_dom_sf"/>
</dbReference>
<keyword evidence="22" id="KW-1185">Reference proteome</keyword>
<dbReference type="CDD" id="cd00081">
    <property type="entry name" value="Hint"/>
    <property type="match status" value="1"/>
</dbReference>
<dbReference type="NCBIfam" id="TIGR01443">
    <property type="entry name" value="intein_Cterm"/>
    <property type="match status" value="1"/>
</dbReference>
<evidence type="ECO:0000256" key="5">
    <source>
        <dbReference type="ARBA" id="ARBA00011996"/>
    </source>
</evidence>
<evidence type="ECO:0000256" key="13">
    <source>
        <dbReference type="ARBA" id="ARBA00022842"/>
    </source>
</evidence>
<feature type="domain" description="PEP-utilising enzyme C-terminal" evidence="20">
    <location>
        <begin position="945"/>
        <end position="1258"/>
    </location>
</feature>
<feature type="domain" description="PEP-utilising enzyme mobile" evidence="18">
    <location>
        <begin position="885"/>
        <end position="923"/>
    </location>
</feature>
<evidence type="ECO:0000256" key="14">
    <source>
        <dbReference type="ARBA" id="ARBA00023000"/>
    </source>
</evidence>
<accession>A0ABT3AVP6</accession>
<dbReference type="InterPro" id="IPR015813">
    <property type="entry name" value="Pyrv/PenolPyrv_kinase-like_dom"/>
</dbReference>
<name>A0ABT3AVP6_9CYAN</name>
<evidence type="ECO:0000259" key="20">
    <source>
        <dbReference type="Pfam" id="PF02896"/>
    </source>
</evidence>
<dbReference type="Gene3D" id="2.170.16.10">
    <property type="entry name" value="Hedgehog/Intein (Hint) domain"/>
    <property type="match status" value="2"/>
</dbReference>
<dbReference type="InterPro" id="IPR023151">
    <property type="entry name" value="PEP_util_CS"/>
</dbReference>
<evidence type="ECO:0000256" key="15">
    <source>
        <dbReference type="ARBA" id="ARBA00033470"/>
    </source>
</evidence>
<dbReference type="SUPFAM" id="SSF55608">
    <property type="entry name" value="Homing endonucleases"/>
    <property type="match status" value="1"/>
</dbReference>
<dbReference type="Gene3D" id="3.10.28.10">
    <property type="entry name" value="Homing endonucleases"/>
    <property type="match status" value="1"/>
</dbReference>
<evidence type="ECO:0000256" key="8">
    <source>
        <dbReference type="ARBA" id="ARBA00022723"/>
    </source>
</evidence>
<evidence type="ECO:0000256" key="7">
    <source>
        <dbReference type="ARBA" id="ARBA00022679"/>
    </source>
</evidence>
<evidence type="ECO:0000256" key="2">
    <source>
        <dbReference type="ARBA" id="ARBA00002988"/>
    </source>
</evidence>
<dbReference type="InterPro" id="IPR000121">
    <property type="entry name" value="PEP_util_C"/>
</dbReference>
<evidence type="ECO:0000256" key="9">
    <source>
        <dbReference type="ARBA" id="ARBA00022741"/>
    </source>
</evidence>
<dbReference type="PANTHER" id="PTHR43030">
    <property type="entry name" value="PHOSPHOENOLPYRUVATE SYNTHASE"/>
    <property type="match status" value="1"/>
</dbReference>
<keyword evidence="14" id="KW-0651">Protein splicing</keyword>
<dbReference type="SUPFAM" id="SSF51621">
    <property type="entry name" value="Phosphoenolpyruvate/pyruvate domain"/>
    <property type="match status" value="1"/>
</dbReference>
<comment type="catalytic activity">
    <reaction evidence="16">
        <text>pyruvate + ATP + H2O = phosphoenolpyruvate + AMP + phosphate + 2 H(+)</text>
        <dbReference type="Rhea" id="RHEA:11364"/>
        <dbReference type="ChEBI" id="CHEBI:15361"/>
        <dbReference type="ChEBI" id="CHEBI:15377"/>
        <dbReference type="ChEBI" id="CHEBI:15378"/>
        <dbReference type="ChEBI" id="CHEBI:30616"/>
        <dbReference type="ChEBI" id="CHEBI:43474"/>
        <dbReference type="ChEBI" id="CHEBI:58702"/>
        <dbReference type="ChEBI" id="CHEBI:456215"/>
        <dbReference type="EC" id="2.7.9.2"/>
    </reaction>
</comment>
<protein>
    <recommendedName>
        <fullName evidence="6">Phosphoenolpyruvate synthase</fullName>
        <ecNumber evidence="5">2.7.9.2</ecNumber>
    </recommendedName>
    <alternativeName>
        <fullName evidence="15">Pyruvate, water dikinase</fullName>
    </alternativeName>
</protein>
<dbReference type="Gene3D" id="3.30.1490.20">
    <property type="entry name" value="ATP-grasp fold, A domain"/>
    <property type="match status" value="1"/>
</dbReference>
<dbReference type="Gene3D" id="3.20.20.60">
    <property type="entry name" value="Phosphoenolpyruvate-binding domains"/>
    <property type="match status" value="1"/>
</dbReference>
<evidence type="ECO:0000256" key="1">
    <source>
        <dbReference type="ARBA" id="ARBA00001946"/>
    </source>
</evidence>
<keyword evidence="7" id="KW-0808">Transferase</keyword>
<comment type="cofactor">
    <cofactor evidence="1">
        <name>Mg(2+)</name>
        <dbReference type="ChEBI" id="CHEBI:18420"/>
    </cofactor>
</comment>
<feature type="compositionally biased region" description="Low complexity" evidence="17">
    <location>
        <begin position="390"/>
        <end position="418"/>
    </location>
</feature>
<dbReference type="PRINTS" id="PR00379">
    <property type="entry name" value="INTEIN"/>
</dbReference>
<comment type="caution">
    <text evidence="21">The sequence shown here is derived from an EMBL/GenBank/DDBJ whole genome shotgun (WGS) entry which is preliminary data.</text>
</comment>
<evidence type="ECO:0000256" key="17">
    <source>
        <dbReference type="SAM" id="MobiDB-lite"/>
    </source>
</evidence>
<dbReference type="Pfam" id="PF02896">
    <property type="entry name" value="PEP-utilizers_C"/>
    <property type="match status" value="1"/>
</dbReference>
<dbReference type="InterPro" id="IPR027434">
    <property type="entry name" value="Homing_endonucl"/>
</dbReference>
<dbReference type="InterPro" id="IPR030934">
    <property type="entry name" value="Intein_C"/>
</dbReference>
<dbReference type="Pfam" id="PF01326">
    <property type="entry name" value="PPDK_N"/>
    <property type="match status" value="1"/>
</dbReference>
<dbReference type="Gene3D" id="3.50.30.10">
    <property type="entry name" value="Phosphohistidine domain"/>
    <property type="match status" value="2"/>
</dbReference>
<dbReference type="InterPro" id="IPR036844">
    <property type="entry name" value="Hint_dom_sf"/>
</dbReference>
<dbReference type="PROSITE" id="PS50817">
    <property type="entry name" value="INTEIN_N_TER"/>
    <property type="match status" value="1"/>
</dbReference>
<comment type="similarity">
    <text evidence="4">Belongs to the PEP-utilizing enzyme family.</text>
</comment>
<comment type="pathway">
    <text evidence="3">Carbohydrate biosynthesis; gluconeogenesis.</text>
</comment>
<proteinExistence type="inferred from homology"/>
<keyword evidence="8" id="KW-0479">Metal-binding</keyword>
<keyword evidence="9" id="KW-0547">Nucleotide-binding</keyword>
<evidence type="ECO:0000259" key="18">
    <source>
        <dbReference type="Pfam" id="PF00391"/>
    </source>
</evidence>
<evidence type="ECO:0000259" key="19">
    <source>
        <dbReference type="Pfam" id="PF01326"/>
    </source>
</evidence>
<dbReference type="PANTHER" id="PTHR43030:SF1">
    <property type="entry name" value="PHOSPHOENOLPYRUVATE SYNTHASE"/>
    <property type="match status" value="1"/>
</dbReference>
<feature type="domain" description="Pyruvate phosphate dikinase AMP/ATP-binding" evidence="19">
    <location>
        <begin position="29"/>
        <end position="358"/>
    </location>
</feature>
<evidence type="ECO:0000256" key="6">
    <source>
        <dbReference type="ARBA" id="ARBA00021623"/>
    </source>
</evidence>
<keyword evidence="10" id="KW-0418">Kinase</keyword>
<dbReference type="InterPro" id="IPR006319">
    <property type="entry name" value="PEP_synth"/>
</dbReference>
<organism evidence="21 22">
    <name type="scientific">Plectonema radiosum NIES-515</name>
    <dbReference type="NCBI Taxonomy" id="2986073"/>
    <lineage>
        <taxon>Bacteria</taxon>
        <taxon>Bacillati</taxon>
        <taxon>Cyanobacteriota</taxon>
        <taxon>Cyanophyceae</taxon>
        <taxon>Oscillatoriophycideae</taxon>
        <taxon>Oscillatoriales</taxon>
        <taxon>Microcoleaceae</taxon>
        <taxon>Plectonema</taxon>
    </lineage>
</organism>
<reference evidence="21 22" key="1">
    <citation type="submission" date="2022-10" db="EMBL/GenBank/DDBJ databases">
        <title>Identification of biosynthetic pathway for the production of the potent trypsin inhibitor radiosumin.</title>
        <authorList>
            <person name="Fewer D.P."/>
            <person name="Delbaje E."/>
            <person name="Ouyang X."/>
            <person name="Agostino P.D."/>
            <person name="Wahlsten M."/>
            <person name="Jokela J."/>
            <person name="Permi P."/>
            <person name="Haapaniemi E."/>
            <person name="Koistinen H."/>
        </authorList>
    </citation>
    <scope>NUCLEOTIDE SEQUENCE [LARGE SCALE GENOMIC DNA]</scope>
    <source>
        <strain evidence="21 22">NIES-515</strain>
    </source>
</reference>
<dbReference type="InterPro" id="IPR013815">
    <property type="entry name" value="ATP_grasp_subdomain_1"/>
</dbReference>
<sequence length="1262" mass="140611">MVYKNTLSVSAKERSLILWFDEVGIADIPLVGGKNASLGEMIQQLTPQGVNVPNGFATTAYAYRYFIESASLEEKLREVLEDLDVEDVTNLHSSAKKARSLLLHTPFPQELRQAISEAYQTLCDRYNADTDVAVRSSATAEDLPDASFAGQQETYLNVTGIQGVLSACHKCFASLFTDRAISYRHTKGFDHFNIALAVGVQKMVRSDLATSGVMFSIDTETGFKDAAIITAAYGLGENVVQGTVNPDEYQVFKPTLKAGFRPIVDKRLGTKELKMVYDEGSKLTKNIQVSPNEQAKFALADDDILQLANWACLIEDHYSQVHGKFTPMDIEWAKDGITNELFIVQARPETVQSQKAQNVLRSYRLVETRGEGGQGDSLETRELLGELLTPNSSLLTPNSPLLTPNSSLLTPNSSLLTPNSPPPLPPSPTPLITGRAVGEAISQGKVHLILDVNKMHEFKAGEILVTERTDPDWEPIMKRASAIITNSGGRTCFDGETKVLTNKGFMTLQDIYEQGHEGLLTLSLNPQTSKIEWQPIIDSMKRQSNMIAVSVSQTGRVTDNCLRLTPDHKMINIRDGEYVKTEIQEILAHKEMVVVAEHVPQLQENQKEKIELAYLLGGIFTDGSIYRSRTHGEVQFIQKDTWEKQQFIAAMNQCINAVYSKSFVPCLLNASSGYIRGQLVVGQATAYSLYSKKIADELHDKEQNIVNILLNNSVEFAYNFLAGVIDGDGCYFNNRINIYISENLLLQAFIVACLKIGTVPYVTKNRGISNVQLVEKIAEIFNFTKRVKGEVTQRTIQTRFFATNQLFGDDVTGQIKLRRDNNLLISDKQLQETGSFEEILAGNIRMQRVVLVDEETDGDVYNITVAEHHNYVVFTSKYTPIIVCNCHSAIIARELNLPAIVGCGNATQILKNHQEVTVSCAEGEEGRVYQGLLPFEVNEIHLENLPRTRTQILMNVGNPQQAFSLSTIPNDGVGLARTEFIIANQIQIHPMALIYFDKLEDKIVQSKIDEITALYDDKPQYFVDKLAQGIGRIAAAFYPKPVIVRMSDFKSNEYANLLGGRQFEPHEENPMLGWRGAARYYDKGYREAFALECHAIKRVREDMGLTNVIPMIPFCRTPDEGRLVLTEMAKNGLEQNVNNLQVYVMCELPSNVIMAEEFAEVFDGFSIGSNDLTQLTLGLDRDSALVARLFDERSEGVKRMIKMAIASAKKKNRKIGICGQAPSDYPEFAQFLVEQGIDSISLNPDSVLKTMLEIAKVENPQS</sequence>
<dbReference type="SUPFAM" id="SSF56059">
    <property type="entry name" value="Glutathione synthetase ATP-binding domain-like"/>
    <property type="match status" value="1"/>
</dbReference>
<dbReference type="Proteomes" id="UP001526143">
    <property type="component" value="Unassembled WGS sequence"/>
</dbReference>
<evidence type="ECO:0000256" key="11">
    <source>
        <dbReference type="ARBA" id="ARBA00022813"/>
    </source>
</evidence>
<dbReference type="InterPro" id="IPR006142">
    <property type="entry name" value="INTEIN"/>
</dbReference>
<dbReference type="Pfam" id="PF00391">
    <property type="entry name" value="PEP-utilizers"/>
    <property type="match status" value="2"/>
</dbReference>
<dbReference type="InterPro" id="IPR036637">
    <property type="entry name" value="Phosphohistidine_dom_sf"/>
</dbReference>
<dbReference type="Gene3D" id="3.30.470.20">
    <property type="entry name" value="ATP-grasp fold, B domain"/>
    <property type="match status" value="1"/>
</dbReference>
<evidence type="ECO:0000313" key="22">
    <source>
        <dbReference type="Proteomes" id="UP001526143"/>
    </source>
</evidence>
<dbReference type="SUPFAM" id="SSF51294">
    <property type="entry name" value="Hedgehog/intein (Hint) domain"/>
    <property type="match status" value="1"/>
</dbReference>
<dbReference type="InterPro" id="IPR008279">
    <property type="entry name" value="PEP-util_enz_mobile_dom"/>
</dbReference>
<feature type="region of interest" description="Disordered" evidence="17">
    <location>
        <begin position="390"/>
        <end position="426"/>
    </location>
</feature>
<evidence type="ECO:0000313" key="21">
    <source>
        <dbReference type="EMBL" id="MCV3213202.1"/>
    </source>
</evidence>
<evidence type="ECO:0000256" key="12">
    <source>
        <dbReference type="ARBA" id="ARBA00022840"/>
    </source>
</evidence>
<dbReference type="EC" id="2.7.9.2" evidence="5"/>
<evidence type="ECO:0000256" key="3">
    <source>
        <dbReference type="ARBA" id="ARBA00004742"/>
    </source>
</evidence>
<keyword evidence="12" id="KW-0067">ATP-binding</keyword>
<dbReference type="InterPro" id="IPR002192">
    <property type="entry name" value="PPDK_AMP/ATP-bd"/>
</dbReference>
<dbReference type="PROSITE" id="PS00742">
    <property type="entry name" value="PEP_ENZYMES_2"/>
    <property type="match status" value="1"/>
</dbReference>
<dbReference type="PROSITE" id="PS50818">
    <property type="entry name" value="INTEIN_C_TER"/>
    <property type="match status" value="1"/>
</dbReference>
<evidence type="ECO:0000256" key="4">
    <source>
        <dbReference type="ARBA" id="ARBA00007837"/>
    </source>
</evidence>
<evidence type="ECO:0000256" key="16">
    <source>
        <dbReference type="ARBA" id="ARBA00047700"/>
    </source>
</evidence>
<dbReference type="InterPro" id="IPR006141">
    <property type="entry name" value="Intein_N"/>
</dbReference>
<dbReference type="SUPFAM" id="SSF52009">
    <property type="entry name" value="Phosphohistidine domain"/>
    <property type="match status" value="2"/>
</dbReference>
<keyword evidence="13" id="KW-0460">Magnesium</keyword>
<feature type="domain" description="PEP-utilising enzyme mobile" evidence="18">
    <location>
        <begin position="458"/>
        <end position="492"/>
    </location>
</feature>
<evidence type="ECO:0000256" key="10">
    <source>
        <dbReference type="ARBA" id="ARBA00022777"/>
    </source>
</evidence>